<dbReference type="PANTHER" id="PTHR33784:SF10">
    <property type="entry name" value="F-BOX PROTEIN"/>
    <property type="match status" value="1"/>
</dbReference>
<dbReference type="InterPro" id="IPR057136">
    <property type="entry name" value="At2g35280_TPR_dom"/>
</dbReference>
<dbReference type="Pfam" id="PF23310">
    <property type="entry name" value="TPR_27"/>
    <property type="match status" value="1"/>
</dbReference>
<dbReference type="SUPFAM" id="SSF81901">
    <property type="entry name" value="HCP-like"/>
    <property type="match status" value="1"/>
</dbReference>
<organism evidence="3">
    <name type="scientific">Davidia involucrata</name>
    <name type="common">Dove tree</name>
    <dbReference type="NCBI Taxonomy" id="16924"/>
    <lineage>
        <taxon>Eukaryota</taxon>
        <taxon>Viridiplantae</taxon>
        <taxon>Streptophyta</taxon>
        <taxon>Embryophyta</taxon>
        <taxon>Tracheophyta</taxon>
        <taxon>Spermatophyta</taxon>
        <taxon>Magnoliopsida</taxon>
        <taxon>eudicotyledons</taxon>
        <taxon>Gunneridae</taxon>
        <taxon>Pentapetalae</taxon>
        <taxon>asterids</taxon>
        <taxon>Cornales</taxon>
        <taxon>Nyssaceae</taxon>
        <taxon>Davidia</taxon>
    </lineage>
</organism>
<dbReference type="SUPFAM" id="SSF81383">
    <property type="entry name" value="F-box domain"/>
    <property type="match status" value="1"/>
</dbReference>
<dbReference type="InterPro" id="IPR040338">
    <property type="entry name" value="At1g67623-like"/>
</dbReference>
<dbReference type="AlphaFoldDB" id="A0A5B7BAW8"/>
<sequence length="229" mass="26147">MGVRRTKTNRRKIKTTKPSRKLRNPGIKSLSGDLLIEVLSRVASSSFTDLFNAKLCCRDFLGAAEDDYILEHVSIDRFPVIPWFTSGETISFLNRCKESGNPEALYRQGMVEYFSLKKVESGLDYLKRAADKGHAEASYVYDIILLCSEGKSRSKSLRIQICRKRIKALFQEMWVNNNIIPQQHSCCNAKGCIVEGRRWDLGEDVVCCDTCRWYQEVISFCSMLHGRGV</sequence>
<accession>A0A5B7BAW8</accession>
<evidence type="ECO:0000259" key="2">
    <source>
        <dbReference type="Pfam" id="PF23310"/>
    </source>
</evidence>
<protein>
    <recommendedName>
        <fullName evidence="2">At2g35280-like TPR domain-containing protein</fullName>
    </recommendedName>
</protein>
<reference evidence="3" key="1">
    <citation type="submission" date="2019-08" db="EMBL/GenBank/DDBJ databases">
        <title>Reference gene set and small RNA set construction with multiple tissues from Davidia involucrata Baill.</title>
        <authorList>
            <person name="Yang H."/>
            <person name="Zhou C."/>
            <person name="Li G."/>
            <person name="Wang J."/>
            <person name="Gao P."/>
            <person name="Wang M."/>
            <person name="Wang R."/>
            <person name="Zhao Y."/>
        </authorList>
    </citation>
    <scope>NUCLEOTIDE SEQUENCE</scope>
    <source>
        <tissue evidence="3">Mixed with DoveR01_LX</tissue>
    </source>
</reference>
<feature type="region of interest" description="Disordered" evidence="1">
    <location>
        <begin position="1"/>
        <end position="21"/>
    </location>
</feature>
<proteinExistence type="predicted"/>
<evidence type="ECO:0000256" key="1">
    <source>
        <dbReference type="SAM" id="MobiDB-lite"/>
    </source>
</evidence>
<feature type="domain" description="At2g35280-like TPR" evidence="2">
    <location>
        <begin position="78"/>
        <end position="163"/>
    </location>
</feature>
<name>A0A5B7BAW8_DAVIN</name>
<dbReference type="PANTHER" id="PTHR33784">
    <property type="entry name" value="OS05G0482100 PROTEIN"/>
    <property type="match status" value="1"/>
</dbReference>
<dbReference type="InterPro" id="IPR036047">
    <property type="entry name" value="F-box-like_dom_sf"/>
</dbReference>
<gene>
    <name evidence="3" type="ORF">Din_034737</name>
</gene>
<dbReference type="EMBL" id="GHES01034737">
    <property type="protein sequence ID" value="MPA65296.1"/>
    <property type="molecule type" value="Transcribed_RNA"/>
</dbReference>
<evidence type="ECO:0000313" key="3">
    <source>
        <dbReference type="EMBL" id="MPA65296.1"/>
    </source>
</evidence>